<proteinExistence type="predicted"/>
<comment type="caution">
    <text evidence="2">The sequence shown here is derived from an EMBL/GenBank/DDBJ whole genome shotgun (WGS) entry which is preliminary data.</text>
</comment>
<sequence>MALQHYETQYETIPAAISQAASNTLKDLKSAADATMQASAEAAKADLADAVANAAQKVAVNTSRKQMWKWAAGCIAIAFLSFGLFGAFVYSKTYMAGVNSGYGLGYNEAKDEKAAAAWANTPQGRLAYRFAQTGSLDSLVKCDRPGWSEKKGVCYPYQTSDGNVYGWKIP</sequence>
<feature type="transmembrane region" description="Helical" evidence="1">
    <location>
        <begin position="70"/>
        <end position="90"/>
    </location>
</feature>
<dbReference type="EMBL" id="NBTZ01000174">
    <property type="protein sequence ID" value="OTP65699.1"/>
    <property type="molecule type" value="Genomic_DNA"/>
</dbReference>
<dbReference type="Proteomes" id="UP000195221">
    <property type="component" value="Unassembled WGS sequence"/>
</dbReference>
<accession>A0A242M3D9</accession>
<keyword evidence="1" id="KW-0472">Membrane</keyword>
<keyword evidence="1" id="KW-0812">Transmembrane</keyword>
<organism evidence="2 3">
    <name type="scientific">Caballeronia sordidicola</name>
    <name type="common">Burkholderia sordidicola</name>
    <dbReference type="NCBI Taxonomy" id="196367"/>
    <lineage>
        <taxon>Bacteria</taxon>
        <taxon>Pseudomonadati</taxon>
        <taxon>Pseudomonadota</taxon>
        <taxon>Betaproteobacteria</taxon>
        <taxon>Burkholderiales</taxon>
        <taxon>Burkholderiaceae</taxon>
        <taxon>Caballeronia</taxon>
    </lineage>
</organism>
<evidence type="ECO:0000313" key="3">
    <source>
        <dbReference type="Proteomes" id="UP000195221"/>
    </source>
</evidence>
<evidence type="ECO:0000313" key="2">
    <source>
        <dbReference type="EMBL" id="OTP65699.1"/>
    </source>
</evidence>
<evidence type="ECO:0000256" key="1">
    <source>
        <dbReference type="SAM" id="Phobius"/>
    </source>
</evidence>
<gene>
    <name evidence="2" type="ORF">PAMC26577_38890</name>
</gene>
<name>A0A242M3D9_CABSO</name>
<dbReference type="AlphaFoldDB" id="A0A242M3D9"/>
<reference evidence="2 3" key="1">
    <citation type="submission" date="2017-03" db="EMBL/GenBank/DDBJ databases">
        <title>Genome analysis of strain PAMC 26577.</title>
        <authorList>
            <person name="Oh H.-M."/>
            <person name="Yang J.-A."/>
        </authorList>
    </citation>
    <scope>NUCLEOTIDE SEQUENCE [LARGE SCALE GENOMIC DNA]</scope>
    <source>
        <strain evidence="2 3">PAMC 26577</strain>
    </source>
</reference>
<protein>
    <submittedName>
        <fullName evidence="2">Uncharacterized protein</fullName>
    </submittedName>
</protein>
<keyword evidence="1" id="KW-1133">Transmembrane helix</keyword>